<reference evidence="2 3" key="1">
    <citation type="journal article" date="2018" name="Nat. Ecol. Evol.">
        <title>Pezizomycetes genomes reveal the molecular basis of ectomycorrhizal truffle lifestyle.</title>
        <authorList>
            <person name="Murat C."/>
            <person name="Payen T."/>
            <person name="Noel B."/>
            <person name="Kuo A."/>
            <person name="Morin E."/>
            <person name="Chen J."/>
            <person name="Kohler A."/>
            <person name="Krizsan K."/>
            <person name="Balestrini R."/>
            <person name="Da Silva C."/>
            <person name="Montanini B."/>
            <person name="Hainaut M."/>
            <person name="Levati E."/>
            <person name="Barry K.W."/>
            <person name="Belfiori B."/>
            <person name="Cichocki N."/>
            <person name="Clum A."/>
            <person name="Dockter R.B."/>
            <person name="Fauchery L."/>
            <person name="Guy J."/>
            <person name="Iotti M."/>
            <person name="Le Tacon F."/>
            <person name="Lindquist E.A."/>
            <person name="Lipzen A."/>
            <person name="Malagnac F."/>
            <person name="Mello A."/>
            <person name="Molinier V."/>
            <person name="Miyauchi S."/>
            <person name="Poulain J."/>
            <person name="Riccioni C."/>
            <person name="Rubini A."/>
            <person name="Sitrit Y."/>
            <person name="Splivallo R."/>
            <person name="Traeger S."/>
            <person name="Wang M."/>
            <person name="Zifcakova L."/>
            <person name="Wipf D."/>
            <person name="Zambonelli A."/>
            <person name="Paolocci F."/>
            <person name="Nowrousian M."/>
            <person name="Ottonello S."/>
            <person name="Baldrian P."/>
            <person name="Spatafora J.W."/>
            <person name="Henrissat B."/>
            <person name="Nagy L.G."/>
            <person name="Aury J.M."/>
            <person name="Wincker P."/>
            <person name="Grigoriev I.V."/>
            <person name="Bonfante P."/>
            <person name="Martin F.M."/>
        </authorList>
    </citation>
    <scope>NUCLEOTIDE SEQUENCE [LARGE SCALE GENOMIC DNA]</scope>
    <source>
        <strain evidence="2 3">120613-1</strain>
    </source>
</reference>
<feature type="transmembrane region" description="Helical" evidence="1">
    <location>
        <begin position="60"/>
        <end position="79"/>
    </location>
</feature>
<evidence type="ECO:0000313" key="3">
    <source>
        <dbReference type="Proteomes" id="UP000276215"/>
    </source>
</evidence>
<dbReference type="AlphaFoldDB" id="A0A3N4K3U7"/>
<keyword evidence="3" id="KW-1185">Reference proteome</keyword>
<evidence type="ECO:0008006" key="4">
    <source>
        <dbReference type="Google" id="ProtNLM"/>
    </source>
</evidence>
<evidence type="ECO:0000256" key="1">
    <source>
        <dbReference type="SAM" id="Phobius"/>
    </source>
</evidence>
<dbReference type="PANTHER" id="PTHR42083">
    <property type="entry name" value="MARVEL DOMAIN-CONTAINING PROTEIN"/>
    <property type="match status" value="1"/>
</dbReference>
<keyword evidence="1" id="KW-1133">Transmembrane helix</keyword>
<gene>
    <name evidence="2" type="ORF">L873DRAFT_1663433</name>
</gene>
<dbReference type="OrthoDB" id="5363290at2759"/>
<organism evidence="2 3">
    <name type="scientific">Choiromyces venosus 120613-1</name>
    <dbReference type="NCBI Taxonomy" id="1336337"/>
    <lineage>
        <taxon>Eukaryota</taxon>
        <taxon>Fungi</taxon>
        <taxon>Dikarya</taxon>
        <taxon>Ascomycota</taxon>
        <taxon>Pezizomycotina</taxon>
        <taxon>Pezizomycetes</taxon>
        <taxon>Pezizales</taxon>
        <taxon>Tuberaceae</taxon>
        <taxon>Choiromyces</taxon>
    </lineage>
</organism>
<protein>
    <recommendedName>
        <fullName evidence="4">MARVEL domain-containing protein</fullName>
    </recommendedName>
</protein>
<feature type="transmembrane region" description="Helical" evidence="1">
    <location>
        <begin position="128"/>
        <end position="150"/>
    </location>
</feature>
<feature type="transmembrane region" description="Helical" evidence="1">
    <location>
        <begin position="20"/>
        <end position="40"/>
    </location>
</feature>
<keyword evidence="1" id="KW-0812">Transmembrane</keyword>
<name>A0A3N4K3U7_9PEZI</name>
<sequence length="165" mass="18299">MVQKSKSHRTSPPDRAFITLPRLALRILQLLLALTIAGIYGQDLHMASKHNVSAGPRWVFAEVVAGLSFLLAGIYLLPFVRSFRTFFLDGVLFLFWMILFGIFGGLFIGRDCSAKSSAGNCERMKAGAWVDMVGMLAWFFSFVGGGVMWWKDRHGSIYTGRGSVA</sequence>
<dbReference type="PANTHER" id="PTHR42083:SF1">
    <property type="entry name" value="MARVEL DOMAIN-CONTAINING PROTEIN"/>
    <property type="match status" value="1"/>
</dbReference>
<accession>A0A3N4K3U7</accession>
<dbReference type="Proteomes" id="UP000276215">
    <property type="component" value="Unassembled WGS sequence"/>
</dbReference>
<feature type="transmembrane region" description="Helical" evidence="1">
    <location>
        <begin position="86"/>
        <end position="108"/>
    </location>
</feature>
<dbReference type="EMBL" id="ML120354">
    <property type="protein sequence ID" value="RPB05247.1"/>
    <property type="molecule type" value="Genomic_DNA"/>
</dbReference>
<keyword evidence="1" id="KW-0472">Membrane</keyword>
<proteinExistence type="predicted"/>
<evidence type="ECO:0000313" key="2">
    <source>
        <dbReference type="EMBL" id="RPB05247.1"/>
    </source>
</evidence>